<dbReference type="InterPro" id="IPR041426">
    <property type="entry name" value="Mos1_HTH"/>
</dbReference>
<dbReference type="PaxDb" id="6239-B0391.6"/>
<keyword evidence="3" id="KW-1185">Reference proteome</keyword>
<dbReference type="SMART" id="SM00256">
    <property type="entry name" value="FBOX"/>
    <property type="match status" value="1"/>
</dbReference>
<dbReference type="Pfam" id="PF17906">
    <property type="entry name" value="HTH_48"/>
    <property type="match status" value="1"/>
</dbReference>
<dbReference type="Proteomes" id="UP000001940">
    <property type="component" value="Chromosome V"/>
</dbReference>
<dbReference type="InParanoid" id="Q86D19"/>
<dbReference type="GeneID" id="181951"/>
<dbReference type="CDD" id="cd22150">
    <property type="entry name" value="F-box_CeFBXA-like"/>
    <property type="match status" value="1"/>
</dbReference>
<dbReference type="SMR" id="Q86D19"/>
<dbReference type="HOGENOM" id="CLU_030831_3_3_1"/>
<dbReference type="PROSITE" id="PS50181">
    <property type="entry name" value="FBOX"/>
    <property type="match status" value="1"/>
</dbReference>
<dbReference type="PANTHER" id="PTHR23014">
    <property type="entry name" value="F-BOX A PROTEIN"/>
    <property type="match status" value="1"/>
</dbReference>
<reference evidence="2 3" key="1">
    <citation type="journal article" date="1998" name="Science">
        <title>Genome sequence of the nematode C. elegans: a platform for investigating biology.</title>
        <authorList>
            <consortium name="The C. elegans sequencing consortium"/>
            <person name="Sulson J.E."/>
            <person name="Waterston R."/>
        </authorList>
    </citation>
    <scope>NUCLEOTIDE SEQUENCE [LARGE SCALE GENOMIC DNA]</scope>
    <source>
        <strain evidence="2 3">Bristol N2</strain>
    </source>
</reference>
<dbReference type="AlphaFoldDB" id="Q86D19"/>
<dbReference type="FunCoup" id="Q86D19">
    <property type="interactions" value="6"/>
</dbReference>
<dbReference type="InterPro" id="IPR002900">
    <property type="entry name" value="DUF38/FTH_CAE_spp"/>
</dbReference>
<dbReference type="Pfam" id="PF01827">
    <property type="entry name" value="FTH"/>
    <property type="match status" value="1"/>
</dbReference>
<name>Q86D19_CAEEL</name>
<dbReference type="EMBL" id="BX284605">
    <property type="protein sequence ID" value="CAD89725.1"/>
    <property type="molecule type" value="Genomic_DNA"/>
</dbReference>
<gene>
    <name evidence="2 4" type="primary">fbxa-154</name>
    <name evidence="4" type="ORF">B0391.6</name>
    <name evidence="2" type="ORF">CELE_B0391.6</name>
</gene>
<proteinExistence type="predicted"/>
<dbReference type="AGR" id="WB:WBGene00007163"/>
<protein>
    <submittedName>
        <fullName evidence="2">F-box domain-containing protein</fullName>
    </submittedName>
</protein>
<feature type="domain" description="F-box" evidence="1">
    <location>
        <begin position="166"/>
        <end position="213"/>
    </location>
</feature>
<dbReference type="OMA" id="RCDIKSE"/>
<dbReference type="WormBase" id="B0391.6">
    <property type="protein sequence ID" value="CE33753"/>
    <property type="gene ID" value="WBGene00007163"/>
    <property type="gene designation" value="fbxa-154"/>
</dbReference>
<dbReference type="PhylomeDB" id="Q86D19"/>
<organism evidence="2 3">
    <name type="scientific">Caenorhabditis elegans</name>
    <dbReference type="NCBI Taxonomy" id="6239"/>
    <lineage>
        <taxon>Eukaryota</taxon>
        <taxon>Metazoa</taxon>
        <taxon>Ecdysozoa</taxon>
        <taxon>Nematoda</taxon>
        <taxon>Chromadorea</taxon>
        <taxon>Rhabditida</taxon>
        <taxon>Rhabditina</taxon>
        <taxon>Rhabditomorpha</taxon>
        <taxon>Rhabditoidea</taxon>
        <taxon>Rhabditidae</taxon>
        <taxon>Peloderinae</taxon>
        <taxon>Caenorhabditis</taxon>
    </lineage>
</organism>
<dbReference type="CTD" id="181951"/>
<dbReference type="InterPro" id="IPR001810">
    <property type="entry name" value="F-box_dom"/>
</dbReference>
<dbReference type="Bgee" id="WBGene00007163">
    <property type="expression patterns" value="Expressed in pharyngeal muscle cell (C elegans) and 2 other cell types or tissues"/>
</dbReference>
<dbReference type="RefSeq" id="NP_001021351.1">
    <property type="nucleotide sequence ID" value="NM_001026180.4"/>
</dbReference>
<evidence type="ECO:0000313" key="3">
    <source>
        <dbReference type="Proteomes" id="UP000001940"/>
    </source>
</evidence>
<dbReference type="PANTHER" id="PTHR23014:SF1">
    <property type="entry name" value="DUF38 DOMAIN-CONTAINING PROTEIN-RELATED"/>
    <property type="match status" value="1"/>
</dbReference>
<accession>Q86D19</accession>
<dbReference type="UCSC" id="B0391.6">
    <property type="organism name" value="c. elegans"/>
</dbReference>
<sequence length="483" mass="56802">MVATPLHNMKIASRAVLLYQVLDKKGVLETFSELKHHSPGNEIVRFSDAEFWISRFESGNHDLNYDKRLEPLSAICSPIQILRKTALRLRNVFRPRKVIHISDSQVAMRACILFDALNEIPIFESYRKFCRLVSNSMEYRDYEFWYYLFYHGNKELHYVQSEEPPQTSFVDLPIQIVSDILDGLTVLDRMIVRRVSRKLEALVDKNHHSIKSVAAHSLHDESECKLVIDGDLVEYYNSPEGCKIRKDCRMNGILIGSGDCLELVMADLKAILQNPKLKLRMFNMNMRCDIKSEEYRVEYGTRLKKVLKLLPHLLDVKKLKLDSNFLRDKENNYELASVLSHFKPGTLEHMILGFHRESDIPGFEKAVRLEQWLQVKNIKMYWKVDGRIPLEHFLHFTSVNLEIWNGSRRNVIDIRNILIESPHFRYGRFKFSPITIRGLEQMFDPNLDRLPLDCRINYRTRHRVFVINFAYHSEILIFPNFTA</sequence>
<evidence type="ECO:0000313" key="2">
    <source>
        <dbReference type="EMBL" id="CAD89725.1"/>
    </source>
</evidence>
<dbReference type="OrthoDB" id="5910993at2759"/>
<evidence type="ECO:0000259" key="1">
    <source>
        <dbReference type="PROSITE" id="PS50181"/>
    </source>
</evidence>
<dbReference type="KEGG" id="cel:CELE_B0391.6"/>
<evidence type="ECO:0000313" key="4">
    <source>
        <dbReference type="WormBase" id="B0391.6"/>
    </source>
</evidence>